<feature type="domain" description="Protein kinase" evidence="14">
    <location>
        <begin position="1"/>
        <end position="199"/>
    </location>
</feature>
<evidence type="ECO:0000256" key="13">
    <source>
        <dbReference type="SAM" id="MobiDB-lite"/>
    </source>
</evidence>
<dbReference type="SUPFAM" id="SSF56112">
    <property type="entry name" value="Protein kinase-like (PK-like)"/>
    <property type="match status" value="1"/>
</dbReference>
<keyword evidence="12" id="KW-0325">Glycoprotein</keyword>
<name>U5CWT3_AMBTC</name>
<dbReference type="GO" id="GO:0005524">
    <property type="term" value="F:ATP binding"/>
    <property type="evidence" value="ECO:0007669"/>
    <property type="project" value="UniProtKB-KW"/>
</dbReference>
<dbReference type="EMBL" id="KI392557">
    <property type="protein sequence ID" value="ERN14415.1"/>
    <property type="molecule type" value="Genomic_DNA"/>
</dbReference>
<keyword evidence="11" id="KW-0675">Receptor</keyword>
<keyword evidence="6" id="KW-0732">Signal</keyword>
<keyword evidence="10" id="KW-0472">Membrane</keyword>
<dbReference type="AlphaFoldDB" id="U5CWT3"/>
<dbReference type="InterPro" id="IPR000719">
    <property type="entry name" value="Prot_kinase_dom"/>
</dbReference>
<evidence type="ECO:0000256" key="9">
    <source>
        <dbReference type="ARBA" id="ARBA00022989"/>
    </source>
</evidence>
<evidence type="ECO:0000256" key="10">
    <source>
        <dbReference type="ARBA" id="ARBA00023136"/>
    </source>
</evidence>
<keyword evidence="16" id="KW-1185">Reference proteome</keyword>
<dbReference type="InterPro" id="IPR050528">
    <property type="entry name" value="L-type_Lectin-RKs"/>
</dbReference>
<feature type="compositionally biased region" description="Polar residues" evidence="13">
    <location>
        <begin position="247"/>
        <end position="256"/>
    </location>
</feature>
<accession>U5CWT3</accession>
<evidence type="ECO:0000256" key="8">
    <source>
        <dbReference type="ARBA" id="ARBA00022840"/>
    </source>
</evidence>
<dbReference type="Gene3D" id="1.10.510.10">
    <property type="entry name" value="Transferase(Phosphotransferase) domain 1"/>
    <property type="match status" value="1"/>
</dbReference>
<dbReference type="Proteomes" id="UP000017836">
    <property type="component" value="Unassembled WGS sequence"/>
</dbReference>
<organism evidence="15 16">
    <name type="scientific">Amborella trichopoda</name>
    <dbReference type="NCBI Taxonomy" id="13333"/>
    <lineage>
        <taxon>Eukaryota</taxon>
        <taxon>Viridiplantae</taxon>
        <taxon>Streptophyta</taxon>
        <taxon>Embryophyta</taxon>
        <taxon>Tracheophyta</taxon>
        <taxon>Spermatophyta</taxon>
        <taxon>Magnoliopsida</taxon>
        <taxon>Amborellales</taxon>
        <taxon>Amborellaceae</taxon>
        <taxon>Amborella</taxon>
    </lineage>
</organism>
<feature type="compositionally biased region" description="Low complexity" evidence="13">
    <location>
        <begin position="224"/>
        <end position="246"/>
    </location>
</feature>
<gene>
    <name evidence="15" type="ORF">AMTR_s00033p00240010</name>
</gene>
<dbReference type="Gramene" id="ERN14415">
    <property type="protein sequence ID" value="ERN14415"/>
    <property type="gene ID" value="AMTR_s00033p00240010"/>
</dbReference>
<evidence type="ECO:0000256" key="7">
    <source>
        <dbReference type="ARBA" id="ARBA00022741"/>
    </source>
</evidence>
<evidence type="ECO:0000256" key="12">
    <source>
        <dbReference type="ARBA" id="ARBA00023180"/>
    </source>
</evidence>
<reference evidence="16" key="1">
    <citation type="journal article" date="2013" name="Science">
        <title>The Amborella genome and the evolution of flowering plants.</title>
        <authorList>
            <consortium name="Amborella Genome Project"/>
        </authorList>
    </citation>
    <scope>NUCLEOTIDE SEQUENCE [LARGE SCALE GENOMIC DNA]</scope>
</reference>
<protein>
    <recommendedName>
        <fullName evidence="14">Protein kinase domain-containing protein</fullName>
    </recommendedName>
</protein>
<dbReference type="GO" id="GO:0005886">
    <property type="term" value="C:plasma membrane"/>
    <property type="evidence" value="ECO:0000318"/>
    <property type="project" value="GO_Central"/>
</dbReference>
<keyword evidence="7" id="KW-0547">Nucleotide-binding</keyword>
<keyword evidence="9" id="KW-1133">Transmembrane helix</keyword>
<dbReference type="PANTHER" id="PTHR27007">
    <property type="match status" value="1"/>
</dbReference>
<evidence type="ECO:0000256" key="5">
    <source>
        <dbReference type="ARBA" id="ARBA00022692"/>
    </source>
</evidence>
<evidence type="ECO:0000256" key="3">
    <source>
        <dbReference type="ARBA" id="ARBA00010217"/>
    </source>
</evidence>
<evidence type="ECO:0000259" key="14">
    <source>
        <dbReference type="PROSITE" id="PS50011"/>
    </source>
</evidence>
<feature type="region of interest" description="Disordered" evidence="13">
    <location>
        <begin position="223"/>
        <end position="256"/>
    </location>
</feature>
<dbReference type="GO" id="GO:0002229">
    <property type="term" value="P:defense response to oomycetes"/>
    <property type="evidence" value="ECO:0007669"/>
    <property type="project" value="UniProtKB-ARBA"/>
</dbReference>
<dbReference type="GO" id="GO:0004672">
    <property type="term" value="F:protein kinase activity"/>
    <property type="evidence" value="ECO:0007669"/>
    <property type="project" value="InterPro"/>
</dbReference>
<evidence type="ECO:0000313" key="15">
    <source>
        <dbReference type="EMBL" id="ERN14415.1"/>
    </source>
</evidence>
<evidence type="ECO:0000256" key="4">
    <source>
        <dbReference type="ARBA" id="ARBA00022475"/>
    </source>
</evidence>
<proteinExistence type="inferred from homology"/>
<comment type="similarity">
    <text evidence="2">In the N-terminal section; belongs to the leguminous lectin family.</text>
</comment>
<evidence type="ECO:0000256" key="6">
    <source>
        <dbReference type="ARBA" id="ARBA00022729"/>
    </source>
</evidence>
<evidence type="ECO:0000313" key="16">
    <source>
        <dbReference type="Proteomes" id="UP000017836"/>
    </source>
</evidence>
<comment type="subcellular location">
    <subcellularLocation>
        <location evidence="1">Cell membrane</location>
        <topology evidence="1">Single-pass type I membrane protein</topology>
    </subcellularLocation>
</comment>
<keyword evidence="8" id="KW-0067">ATP-binding</keyword>
<dbReference type="SMART" id="SM00220">
    <property type="entry name" value="S_TKc"/>
    <property type="match status" value="1"/>
</dbReference>
<dbReference type="InterPro" id="IPR011009">
    <property type="entry name" value="Kinase-like_dom_sf"/>
</dbReference>
<keyword evidence="5" id="KW-0812">Transmembrane</keyword>
<dbReference type="PROSITE" id="PS50011">
    <property type="entry name" value="PROTEIN_KINASE_DOM"/>
    <property type="match status" value="1"/>
</dbReference>
<comment type="similarity">
    <text evidence="3">In the C-terminal section; belongs to the protein kinase superfamily. Ser/Thr protein kinase family.</text>
</comment>
<dbReference type="FunFam" id="1.10.510.10:FF:000240">
    <property type="entry name" value="Lectin-domain containing receptor kinase A4.3"/>
    <property type="match status" value="1"/>
</dbReference>
<evidence type="ECO:0000256" key="11">
    <source>
        <dbReference type="ARBA" id="ARBA00023170"/>
    </source>
</evidence>
<dbReference type="HOGENOM" id="CLU_000288_21_4_1"/>
<evidence type="ECO:0000256" key="1">
    <source>
        <dbReference type="ARBA" id="ARBA00004251"/>
    </source>
</evidence>
<keyword evidence="4" id="KW-1003">Cell membrane</keyword>
<sequence length="256" mass="28708">MPNKSLDSHLFGACIGLTWDLRYKIASDLASALLYLHEEWEQCAVHRDIKSSNVMLDSNFNAKLGDFGLARFVEHGHASQTTVIAGTMGYLAPECIITGRASKESDIFSFGAVALEIVCGRRPVELTVDNLSVRLLEWVWELYQTGRLFEAVDERLGSDYEKEQMERLMVVGLWCSQPDESLRPSIRQVIQVLNFQDSLPELPLHMPMLIYYPLKNPPKCPYKTSSNGTSSTHHTTALLAPTTMTTNSPSSYYTLA</sequence>
<evidence type="ECO:0000256" key="2">
    <source>
        <dbReference type="ARBA" id="ARBA00008536"/>
    </source>
</evidence>
<dbReference type="OMA" id="WRIRHEM"/>
<dbReference type="Pfam" id="PF00069">
    <property type="entry name" value="Pkinase"/>
    <property type="match status" value="1"/>
</dbReference>